<evidence type="ECO:0000256" key="4">
    <source>
        <dbReference type="RuleBase" id="RU361188"/>
    </source>
</evidence>
<organism evidence="7 8">
    <name type="scientific">Sinobaca qinghaiensis</name>
    <dbReference type="NCBI Taxonomy" id="342944"/>
    <lineage>
        <taxon>Bacteria</taxon>
        <taxon>Bacillati</taxon>
        <taxon>Bacillota</taxon>
        <taxon>Bacilli</taxon>
        <taxon>Bacillales</taxon>
        <taxon>Sporolactobacillaceae</taxon>
        <taxon>Sinobaca</taxon>
    </lineage>
</organism>
<dbReference type="AlphaFoldDB" id="A0A419V5S8"/>
<dbReference type="GO" id="GO:0004348">
    <property type="term" value="F:glucosylceramidase activity"/>
    <property type="evidence" value="ECO:0007669"/>
    <property type="project" value="InterPro"/>
</dbReference>
<keyword evidence="4" id="KW-0326">Glycosidase</keyword>
<proteinExistence type="inferred from homology"/>
<dbReference type="InterPro" id="IPR033453">
    <property type="entry name" value="Glyco_hydro_30_TIM-barrel"/>
</dbReference>
<comment type="similarity">
    <text evidence="1 4">Belongs to the glycosyl hydrolase 30 family.</text>
</comment>
<dbReference type="PRINTS" id="PR00843">
    <property type="entry name" value="GLHYDRLASE30"/>
</dbReference>
<dbReference type="InterPro" id="IPR013780">
    <property type="entry name" value="Glyco_hydro_b"/>
</dbReference>
<protein>
    <submittedName>
        <fullName evidence="7">Glucosylceramidase</fullName>
    </submittedName>
</protein>
<keyword evidence="8" id="KW-1185">Reference proteome</keyword>
<dbReference type="SUPFAM" id="SSF51445">
    <property type="entry name" value="(Trans)glycosidases"/>
    <property type="match status" value="1"/>
</dbReference>
<evidence type="ECO:0000259" key="5">
    <source>
        <dbReference type="Pfam" id="PF02055"/>
    </source>
</evidence>
<evidence type="ECO:0000256" key="2">
    <source>
        <dbReference type="ARBA" id="ARBA00022729"/>
    </source>
</evidence>
<evidence type="ECO:0000259" key="6">
    <source>
        <dbReference type="Pfam" id="PF17189"/>
    </source>
</evidence>
<evidence type="ECO:0000256" key="3">
    <source>
        <dbReference type="ARBA" id="ARBA00022801"/>
    </source>
</evidence>
<name>A0A419V5S8_9BACL</name>
<dbReference type="GO" id="GO:0006680">
    <property type="term" value="P:glucosylceramide catabolic process"/>
    <property type="evidence" value="ECO:0007669"/>
    <property type="project" value="TreeGrafter"/>
</dbReference>
<dbReference type="Gene3D" id="2.60.40.1180">
    <property type="entry name" value="Golgi alpha-mannosidase II"/>
    <property type="match status" value="1"/>
</dbReference>
<dbReference type="InterPro" id="IPR001139">
    <property type="entry name" value="Glyco_hydro_30"/>
</dbReference>
<keyword evidence="3 4" id="KW-0378">Hydrolase</keyword>
<dbReference type="PANTHER" id="PTHR11069:SF23">
    <property type="entry name" value="LYSOSOMAL ACID GLUCOSYLCERAMIDASE"/>
    <property type="match status" value="1"/>
</dbReference>
<feature type="domain" description="Glycosyl hydrolase family 30 beta sandwich" evidence="6">
    <location>
        <begin position="402"/>
        <end position="462"/>
    </location>
</feature>
<dbReference type="InterPro" id="IPR017853">
    <property type="entry name" value="GH"/>
</dbReference>
<gene>
    <name evidence="7" type="ORF">ATL39_0965</name>
</gene>
<dbReference type="Pfam" id="PF17189">
    <property type="entry name" value="Glyco_hydro_30C"/>
    <property type="match status" value="1"/>
</dbReference>
<dbReference type="RefSeq" id="WP_245960922.1">
    <property type="nucleotide sequence ID" value="NZ_RAPK01000007.1"/>
</dbReference>
<dbReference type="PANTHER" id="PTHR11069">
    <property type="entry name" value="GLUCOSYLCERAMIDASE"/>
    <property type="match status" value="1"/>
</dbReference>
<evidence type="ECO:0000313" key="8">
    <source>
        <dbReference type="Proteomes" id="UP000285120"/>
    </source>
</evidence>
<comment type="caution">
    <text evidence="7">The sequence shown here is derived from an EMBL/GenBank/DDBJ whole genome shotgun (WGS) entry which is preliminary data.</text>
</comment>
<dbReference type="InterPro" id="IPR033452">
    <property type="entry name" value="GH30_C"/>
</dbReference>
<feature type="domain" description="Glycosyl hydrolase family 30 TIM-barrel" evidence="5">
    <location>
        <begin position="57"/>
        <end position="399"/>
    </location>
</feature>
<accession>A0A419V5S8</accession>
<dbReference type="Pfam" id="PF02055">
    <property type="entry name" value="Glyco_hydro_30"/>
    <property type="match status" value="1"/>
</dbReference>
<dbReference type="Gene3D" id="3.20.20.80">
    <property type="entry name" value="Glycosidases"/>
    <property type="match status" value="1"/>
</dbReference>
<dbReference type="Proteomes" id="UP000285120">
    <property type="component" value="Unassembled WGS sequence"/>
</dbReference>
<evidence type="ECO:0000256" key="1">
    <source>
        <dbReference type="ARBA" id="ARBA00005382"/>
    </source>
</evidence>
<keyword evidence="2" id="KW-0732">Signal</keyword>
<sequence length="464" mass="52087">MFRLADYLDNSAEVWLTTGDEENLLDEQQEQEFQPDEETPEAPLTVEVDPAVTYQEIEGFGMAVTGSSAYLINNVLTPSQKDDLLDDIFTDDGISLNFIRHSIGASDYSVDENGDPLSYSYSDAAEGSTDYNLDNFSIEPDREVWSLLDEIQDKNDDTFILGSPWSAPPWMKEEYTFNGSFLDYTDPEIYETYAQYFVKYIQAYEEEGVEIDAITVQNEPEYTSDEYPTMSMNGIEQRTFIKEQLGPAFEENNIDTEIIAFDHNWDTGLDYANAVLGDEQANEYTDGTAFHCYGGEPEAMTDVHEAYPNKNMYVTECSGGSWNTDFGENLSWNMTNMLIGGTRNYAESILFWNLALDPSDGPQNGGCPDCRGVVTIDPETGDVTENVEYYTLGHASKFVETGAVRIDSTHYEDSIETVAFENPDGSKVLIAANLSADEEEFKVKEGDESFMYSLPSESAVTFTW</sequence>
<dbReference type="EMBL" id="RAPK01000007">
    <property type="protein sequence ID" value="RKD75266.1"/>
    <property type="molecule type" value="Genomic_DNA"/>
</dbReference>
<reference evidence="7 8" key="1">
    <citation type="submission" date="2018-09" db="EMBL/GenBank/DDBJ databases">
        <title>Genomic Encyclopedia of Archaeal and Bacterial Type Strains, Phase II (KMG-II): from individual species to whole genera.</title>
        <authorList>
            <person name="Goeker M."/>
        </authorList>
    </citation>
    <scope>NUCLEOTIDE SEQUENCE [LARGE SCALE GENOMIC DNA]</scope>
    <source>
        <strain evidence="7 8">DSM 17008</strain>
    </source>
</reference>
<evidence type="ECO:0000313" key="7">
    <source>
        <dbReference type="EMBL" id="RKD75266.1"/>
    </source>
</evidence>
<dbReference type="GO" id="GO:0016020">
    <property type="term" value="C:membrane"/>
    <property type="evidence" value="ECO:0007669"/>
    <property type="project" value="GOC"/>
</dbReference>